<dbReference type="GO" id="GO:0000032">
    <property type="term" value="P:cell wall mannoprotein biosynthetic process"/>
    <property type="evidence" value="ECO:0007669"/>
    <property type="project" value="EnsemblFungi"/>
</dbReference>
<evidence type="ECO:0000256" key="3">
    <source>
        <dbReference type="ARBA" id="ARBA00022801"/>
    </source>
</evidence>
<dbReference type="FunCoup" id="H2B0N4">
    <property type="interactions" value="29"/>
</dbReference>
<dbReference type="Pfam" id="PF04083">
    <property type="entry name" value="Abhydro_lipase"/>
    <property type="match status" value="1"/>
</dbReference>
<dbReference type="GO" id="GO:0016042">
    <property type="term" value="P:lipid catabolic process"/>
    <property type="evidence" value="ECO:0007669"/>
    <property type="project" value="UniProtKB-KW"/>
</dbReference>
<keyword evidence="4" id="KW-0442">Lipid degradation</keyword>
<comment type="similarity">
    <text evidence="2">Belongs to the AB hydrolase superfamily.</text>
</comment>
<feature type="transmembrane region" description="Helical" evidence="10">
    <location>
        <begin position="12"/>
        <end position="30"/>
    </location>
</feature>
<evidence type="ECO:0000313" key="13">
    <source>
        <dbReference type="Proteomes" id="UP000005220"/>
    </source>
</evidence>
<keyword evidence="10" id="KW-1133">Transmembrane helix</keyword>
<gene>
    <name evidence="12" type="primary">KAFR0J01170</name>
    <name evidence="12" type="ORF">KAFR_0J01170</name>
</gene>
<dbReference type="Proteomes" id="UP000005220">
    <property type="component" value="Chromosome 10"/>
</dbReference>
<evidence type="ECO:0000256" key="6">
    <source>
        <dbReference type="ARBA" id="ARBA00023136"/>
    </source>
</evidence>
<evidence type="ECO:0000256" key="9">
    <source>
        <dbReference type="SAM" id="MobiDB-lite"/>
    </source>
</evidence>
<name>H2B0N4_KAZAF</name>
<dbReference type="GeneID" id="13883834"/>
<keyword evidence="13" id="KW-1185">Reference proteome</keyword>
<dbReference type="eggNOG" id="KOG2624">
    <property type="taxonomic scope" value="Eukaryota"/>
</dbReference>
<reference evidence="12 13" key="1">
    <citation type="journal article" date="2011" name="Proc. Natl. Acad. Sci. U.S.A.">
        <title>Evolutionary erosion of yeast sex chromosomes by mating-type switching accidents.</title>
        <authorList>
            <person name="Gordon J.L."/>
            <person name="Armisen D."/>
            <person name="Proux-Wera E."/>
            <person name="Oheigeartaigh S.S."/>
            <person name="Byrne K.P."/>
            <person name="Wolfe K.H."/>
        </authorList>
    </citation>
    <scope>NUCLEOTIDE SEQUENCE [LARGE SCALE GENOMIC DNA]</scope>
    <source>
        <strain evidence="13">ATCC 22294 / BCRC 22015 / CBS 2517 / CECT 1963 / NBRC 1671 / NRRL Y-8276</strain>
    </source>
</reference>
<keyword evidence="5" id="KW-0443">Lipid metabolism</keyword>
<feature type="region of interest" description="Disordered" evidence="9">
    <location>
        <begin position="44"/>
        <end position="65"/>
    </location>
</feature>
<evidence type="ECO:0000259" key="11">
    <source>
        <dbReference type="Pfam" id="PF04083"/>
    </source>
</evidence>
<sequence>MSVFIEALQQFISQVILTCFLTILFIASLWHNFITVHFNKQPDPRDIRKSTTNIKPKKKSGHTKRFSRNSFSSLIPIEIEEDEENNIEYDHTITSGNTVHLNSTEANTIGSVPKPEVHNHHDASENPFTDLLSQEDKKLVPDLKYYYKQYNIDIEEFEIETDDGFIIDLWHLVPLQPQTEELKRHPILMVHGLLQSSGAFASPGRRSLTYYLFKSGFDIWLGNNRCGLKARWNKKNLKDKHSKWDWDLEEMVKFDLKSMVETVLLKTGYEKLTMIAHSQGTTQGLYGLINGEKLYKDMDFKLIDKLENFIALAPAIYPGPLLDEKPFVRFMAMGIDVPWVFGTKSFIPLMMLMRSLSAGTKPFSFFSYIMFNYLFDWNDSLWDKVLRDRNFLFSPVHISVKLMQWWLSPDSGKISFKNGSTRMFPTDRTWFPIEDHHSEDVIHLNPPRPNSSDYPRLMMFIPRQDRLVDGERLINHFINHEANAVYKIWYIDEYSHLDVLWAHDVIERIGKPIVDHIRLMPESEV</sequence>
<keyword evidence="3" id="KW-0378">Hydrolase</keyword>
<protein>
    <recommendedName>
        <fullName evidence="7">sterol esterase</fullName>
        <ecNumber evidence="7">3.1.1.13</ecNumber>
    </recommendedName>
</protein>
<feature type="compositionally biased region" description="Basic residues" evidence="9">
    <location>
        <begin position="55"/>
        <end position="65"/>
    </location>
</feature>
<dbReference type="OrthoDB" id="6130531at2759"/>
<evidence type="ECO:0000256" key="7">
    <source>
        <dbReference type="ARBA" id="ARBA00039150"/>
    </source>
</evidence>
<dbReference type="STRING" id="1071382.H2B0N4"/>
<dbReference type="AlphaFoldDB" id="H2B0N4"/>
<dbReference type="EC" id="3.1.1.13" evidence="7"/>
<evidence type="ECO:0000256" key="4">
    <source>
        <dbReference type="ARBA" id="ARBA00022963"/>
    </source>
</evidence>
<proteinExistence type="inferred from homology"/>
<evidence type="ECO:0000256" key="8">
    <source>
        <dbReference type="ARBA" id="ARBA00051395"/>
    </source>
</evidence>
<dbReference type="PANTHER" id="PTHR11005">
    <property type="entry name" value="LYSOSOMAL ACID LIPASE-RELATED"/>
    <property type="match status" value="1"/>
</dbReference>
<dbReference type="GO" id="GO:0005886">
    <property type="term" value="C:plasma membrane"/>
    <property type="evidence" value="ECO:0007669"/>
    <property type="project" value="EnsemblFungi"/>
</dbReference>
<dbReference type="GO" id="GO:0004771">
    <property type="term" value="F:sterol ester esterase activity"/>
    <property type="evidence" value="ECO:0007669"/>
    <property type="project" value="UniProtKB-EC"/>
</dbReference>
<dbReference type="FunFam" id="3.40.50.1820:FF:000108">
    <property type="entry name" value="Lipid particle protein"/>
    <property type="match status" value="1"/>
</dbReference>
<dbReference type="RefSeq" id="XP_003959319.1">
    <property type="nucleotide sequence ID" value="XM_003959270.1"/>
</dbReference>
<dbReference type="Gene3D" id="3.40.50.1820">
    <property type="entry name" value="alpha/beta hydrolase"/>
    <property type="match status" value="1"/>
</dbReference>
<feature type="domain" description="Partial AB-hydrolase lipase" evidence="11">
    <location>
        <begin position="144"/>
        <end position="202"/>
    </location>
</feature>
<evidence type="ECO:0000256" key="5">
    <source>
        <dbReference type="ARBA" id="ARBA00023098"/>
    </source>
</evidence>
<comment type="subcellular location">
    <subcellularLocation>
        <location evidence="1">Membrane</location>
    </subcellularLocation>
</comment>
<evidence type="ECO:0000256" key="10">
    <source>
        <dbReference type="SAM" id="Phobius"/>
    </source>
</evidence>
<dbReference type="GO" id="GO:0016125">
    <property type="term" value="P:sterol metabolic process"/>
    <property type="evidence" value="ECO:0007669"/>
    <property type="project" value="EnsemblFungi"/>
</dbReference>
<dbReference type="InterPro" id="IPR006693">
    <property type="entry name" value="AB_hydrolase_lipase"/>
</dbReference>
<dbReference type="SUPFAM" id="SSF53474">
    <property type="entry name" value="alpha/beta-Hydrolases"/>
    <property type="match status" value="1"/>
</dbReference>
<evidence type="ECO:0000256" key="1">
    <source>
        <dbReference type="ARBA" id="ARBA00004370"/>
    </source>
</evidence>
<evidence type="ECO:0000256" key="2">
    <source>
        <dbReference type="ARBA" id="ARBA00008645"/>
    </source>
</evidence>
<keyword evidence="10" id="KW-0812">Transmembrane</keyword>
<accession>H2B0N4</accession>
<dbReference type="EMBL" id="HE650830">
    <property type="protein sequence ID" value="CCF60184.1"/>
    <property type="molecule type" value="Genomic_DNA"/>
</dbReference>
<evidence type="ECO:0000313" key="12">
    <source>
        <dbReference type="EMBL" id="CCF60184.1"/>
    </source>
</evidence>
<comment type="catalytic activity">
    <reaction evidence="8">
        <text>a sterol ester + H2O = a sterol + a fatty acid + H(+)</text>
        <dbReference type="Rhea" id="RHEA:10100"/>
        <dbReference type="ChEBI" id="CHEBI:15377"/>
        <dbReference type="ChEBI" id="CHEBI:15378"/>
        <dbReference type="ChEBI" id="CHEBI:15889"/>
        <dbReference type="ChEBI" id="CHEBI:28868"/>
        <dbReference type="ChEBI" id="CHEBI:35915"/>
        <dbReference type="EC" id="3.1.1.13"/>
    </reaction>
</comment>
<dbReference type="KEGG" id="kaf:KAFR_0J01170"/>
<organism evidence="12 13">
    <name type="scientific">Kazachstania africana (strain ATCC 22294 / BCRC 22015 / CBS 2517 / CECT 1963 / NBRC 1671 / NRRL Y-8276)</name>
    <name type="common">Yeast</name>
    <name type="synonym">Kluyveromyces africanus</name>
    <dbReference type="NCBI Taxonomy" id="1071382"/>
    <lineage>
        <taxon>Eukaryota</taxon>
        <taxon>Fungi</taxon>
        <taxon>Dikarya</taxon>
        <taxon>Ascomycota</taxon>
        <taxon>Saccharomycotina</taxon>
        <taxon>Saccharomycetes</taxon>
        <taxon>Saccharomycetales</taxon>
        <taxon>Saccharomycetaceae</taxon>
        <taxon>Kazachstania</taxon>
    </lineage>
</organism>
<dbReference type="HOGENOM" id="CLU_024238_3_1_1"/>
<keyword evidence="6 10" id="KW-0472">Membrane</keyword>
<dbReference type="InParanoid" id="H2B0N4"/>
<dbReference type="InterPro" id="IPR029058">
    <property type="entry name" value="AB_hydrolase_fold"/>
</dbReference>